<dbReference type="EMBL" id="JBHLTC010000014">
    <property type="protein sequence ID" value="MFC0624839.1"/>
    <property type="molecule type" value="Genomic_DNA"/>
</dbReference>
<name>A0ABV6QJL6_9ACTN</name>
<organism evidence="1 2">
    <name type="scientific">Kribbella deserti</name>
    <dbReference type="NCBI Taxonomy" id="1926257"/>
    <lineage>
        <taxon>Bacteria</taxon>
        <taxon>Bacillati</taxon>
        <taxon>Actinomycetota</taxon>
        <taxon>Actinomycetes</taxon>
        <taxon>Propionibacteriales</taxon>
        <taxon>Kribbellaceae</taxon>
        <taxon>Kribbella</taxon>
    </lineage>
</organism>
<proteinExistence type="predicted"/>
<keyword evidence="2" id="KW-1185">Reference proteome</keyword>
<protein>
    <submittedName>
        <fullName evidence="1">Uncharacterized protein</fullName>
    </submittedName>
</protein>
<sequence length="125" mass="13150">MTLTEARDQLRSDLLAVAAAVLPGEEGLVVHDPGPVDPGALFDGRGPATICTITVETGDPARTDAAAEYVETAANALRSAGWQVDVPPVESGHHRVAAHREGFDVAVHAFDSDWRVTLTGQTPEL</sequence>
<dbReference type="RefSeq" id="WP_380046624.1">
    <property type="nucleotide sequence ID" value="NZ_JBHLTC010000014.1"/>
</dbReference>
<evidence type="ECO:0000313" key="1">
    <source>
        <dbReference type="EMBL" id="MFC0624839.1"/>
    </source>
</evidence>
<gene>
    <name evidence="1" type="ORF">ACFFGN_12250</name>
</gene>
<evidence type="ECO:0000313" key="2">
    <source>
        <dbReference type="Proteomes" id="UP001589890"/>
    </source>
</evidence>
<reference evidence="1 2" key="1">
    <citation type="submission" date="2024-09" db="EMBL/GenBank/DDBJ databases">
        <authorList>
            <person name="Sun Q."/>
            <person name="Mori K."/>
        </authorList>
    </citation>
    <scope>NUCLEOTIDE SEQUENCE [LARGE SCALE GENOMIC DNA]</scope>
    <source>
        <strain evidence="1 2">CGMCC 1.15906</strain>
    </source>
</reference>
<dbReference type="Proteomes" id="UP001589890">
    <property type="component" value="Unassembled WGS sequence"/>
</dbReference>
<accession>A0ABV6QJL6</accession>
<comment type="caution">
    <text evidence="1">The sequence shown here is derived from an EMBL/GenBank/DDBJ whole genome shotgun (WGS) entry which is preliminary data.</text>
</comment>